<name>A0ABR2BQI7_9ROSI</name>
<comment type="caution">
    <text evidence="1">The sequence shown here is derived from an EMBL/GenBank/DDBJ whole genome shotgun (WGS) entry which is preliminary data.</text>
</comment>
<dbReference type="Proteomes" id="UP001472677">
    <property type="component" value="Unassembled WGS sequence"/>
</dbReference>
<gene>
    <name evidence="1" type="ORF">V6N12_034867</name>
</gene>
<keyword evidence="2" id="KW-1185">Reference proteome</keyword>
<evidence type="ECO:0000313" key="1">
    <source>
        <dbReference type="EMBL" id="KAK8508762.1"/>
    </source>
</evidence>
<accession>A0ABR2BQI7</accession>
<evidence type="ECO:0000313" key="2">
    <source>
        <dbReference type="Proteomes" id="UP001472677"/>
    </source>
</evidence>
<proteinExistence type="predicted"/>
<protein>
    <submittedName>
        <fullName evidence="1">Uncharacterized protein</fullName>
    </submittedName>
</protein>
<dbReference type="EMBL" id="JBBPBM010000097">
    <property type="protein sequence ID" value="KAK8508762.1"/>
    <property type="molecule type" value="Genomic_DNA"/>
</dbReference>
<organism evidence="1 2">
    <name type="scientific">Hibiscus sabdariffa</name>
    <name type="common">roselle</name>
    <dbReference type="NCBI Taxonomy" id="183260"/>
    <lineage>
        <taxon>Eukaryota</taxon>
        <taxon>Viridiplantae</taxon>
        <taxon>Streptophyta</taxon>
        <taxon>Embryophyta</taxon>
        <taxon>Tracheophyta</taxon>
        <taxon>Spermatophyta</taxon>
        <taxon>Magnoliopsida</taxon>
        <taxon>eudicotyledons</taxon>
        <taxon>Gunneridae</taxon>
        <taxon>Pentapetalae</taxon>
        <taxon>rosids</taxon>
        <taxon>malvids</taxon>
        <taxon>Malvales</taxon>
        <taxon>Malvaceae</taxon>
        <taxon>Malvoideae</taxon>
        <taxon>Hibiscus</taxon>
    </lineage>
</organism>
<reference evidence="1 2" key="1">
    <citation type="journal article" date="2024" name="G3 (Bethesda)">
        <title>Genome assembly of Hibiscus sabdariffa L. provides insights into metabolisms of medicinal natural products.</title>
        <authorList>
            <person name="Kim T."/>
        </authorList>
    </citation>
    <scope>NUCLEOTIDE SEQUENCE [LARGE SCALE GENOMIC DNA]</scope>
    <source>
        <strain evidence="1">TK-2024</strain>
        <tissue evidence="1">Old leaves</tissue>
    </source>
</reference>
<sequence length="117" mass="13624">MVLQNLFSFSIATKFCQLEEINVSDCHNMTWLIVEEEEMSENENLEFRQLRSSKLTSLASFNGLWYSEKTLESVTWIFDEKVSCPVLEELWLFQMSGIEKIWNGGWLSVQSLTSLTV</sequence>